<dbReference type="STRING" id="436010.A0A167W8T3"/>
<evidence type="ECO:0000256" key="2">
    <source>
        <dbReference type="SAM" id="MobiDB-lite"/>
    </source>
</evidence>
<evidence type="ECO:0000259" key="3">
    <source>
        <dbReference type="PROSITE" id="PS51253"/>
    </source>
</evidence>
<keyword evidence="5" id="KW-1185">Reference proteome</keyword>
<dbReference type="GO" id="GO:0005634">
    <property type="term" value="C:nucleus"/>
    <property type="evidence" value="ECO:0007669"/>
    <property type="project" value="TreeGrafter"/>
</dbReference>
<dbReference type="InterPro" id="IPR050863">
    <property type="entry name" value="CenT-Element_Derived"/>
</dbReference>
<dbReference type="SMART" id="SM00674">
    <property type="entry name" value="CENPB"/>
    <property type="match status" value="1"/>
</dbReference>
<dbReference type="PANTHER" id="PTHR19303:SF73">
    <property type="entry name" value="PROTEIN PDC2"/>
    <property type="match status" value="1"/>
</dbReference>
<protein>
    <submittedName>
        <fullName evidence="4">DDE-domain-containing protein</fullName>
    </submittedName>
</protein>
<sequence>MQQTSFPDVTEALELWVSKAAGDGLFLSGEVLRQKWHAFADIAGIPKEDRIGLSNGWLESFKKRNNLKLDRRHGEAASADPKDVAAERERKQSGVKGNKVRITYLFVANATGSDKLPPLIIGKAKKPRAFKGKTGAQLGFNYWNNAKAWMTGSIYHMFLSDWNDELVKQNRNILLLHDNFSAHVCIPTDQLSNIHIEPFRANLTAHVQPMDAGIISSFKAHYRSQFAHRALERHDRGVTPSEIYNINQLEGMRLAEQAWNRVTAKTIQNCFIKAGTVVRSDSVPAQSSSSVLASLDVDDGQRETEQEIQRELDSLEERGLLHKKNRLTVDELVNSPAEAINGYADISDAELFSAVTEARQLDLEERDSNDDPEIQPRPRRQDVLRAAEVIRSYTEDMNGQLAREVEVLIGKLSRELRLEEQQALKPTFIDSFFTRK</sequence>
<organism evidence="4 5">
    <name type="scientific">Athelia psychrophila</name>
    <dbReference type="NCBI Taxonomy" id="1759441"/>
    <lineage>
        <taxon>Eukaryota</taxon>
        <taxon>Fungi</taxon>
        <taxon>Dikarya</taxon>
        <taxon>Basidiomycota</taxon>
        <taxon>Agaricomycotina</taxon>
        <taxon>Agaricomycetes</taxon>
        <taxon>Agaricomycetidae</taxon>
        <taxon>Atheliales</taxon>
        <taxon>Atheliaceae</taxon>
        <taxon>Athelia</taxon>
    </lineage>
</organism>
<dbReference type="PANTHER" id="PTHR19303">
    <property type="entry name" value="TRANSPOSON"/>
    <property type="match status" value="1"/>
</dbReference>
<evidence type="ECO:0000313" key="5">
    <source>
        <dbReference type="Proteomes" id="UP000076532"/>
    </source>
</evidence>
<dbReference type="SUPFAM" id="SSF46689">
    <property type="entry name" value="Homeodomain-like"/>
    <property type="match status" value="1"/>
</dbReference>
<accession>A0A167W8T3</accession>
<dbReference type="GO" id="GO:0003677">
    <property type="term" value="F:DNA binding"/>
    <property type="evidence" value="ECO:0007669"/>
    <property type="project" value="UniProtKB-KW"/>
</dbReference>
<proteinExistence type="predicted"/>
<dbReference type="InterPro" id="IPR004875">
    <property type="entry name" value="DDE_SF_endonuclease_dom"/>
</dbReference>
<reference evidence="4 5" key="1">
    <citation type="journal article" date="2016" name="Mol. Biol. Evol.">
        <title>Comparative Genomics of Early-Diverging Mushroom-Forming Fungi Provides Insights into the Origins of Lignocellulose Decay Capabilities.</title>
        <authorList>
            <person name="Nagy L.G."/>
            <person name="Riley R."/>
            <person name="Tritt A."/>
            <person name="Adam C."/>
            <person name="Daum C."/>
            <person name="Floudas D."/>
            <person name="Sun H."/>
            <person name="Yadav J.S."/>
            <person name="Pangilinan J."/>
            <person name="Larsson K.H."/>
            <person name="Matsuura K."/>
            <person name="Barry K."/>
            <person name="Labutti K."/>
            <person name="Kuo R."/>
            <person name="Ohm R.A."/>
            <person name="Bhattacharya S.S."/>
            <person name="Shirouzu T."/>
            <person name="Yoshinaga Y."/>
            <person name="Martin F.M."/>
            <person name="Grigoriev I.V."/>
            <person name="Hibbett D.S."/>
        </authorList>
    </citation>
    <scope>NUCLEOTIDE SEQUENCE [LARGE SCALE GENOMIC DNA]</scope>
    <source>
        <strain evidence="4 5">CBS 109695</strain>
    </source>
</reference>
<name>A0A167W8T3_9AGAM</name>
<feature type="domain" description="HTH CENPB-type" evidence="3">
    <location>
        <begin position="1"/>
        <end position="71"/>
    </location>
</feature>
<dbReference type="Proteomes" id="UP000076532">
    <property type="component" value="Unassembled WGS sequence"/>
</dbReference>
<dbReference type="EMBL" id="KV417817">
    <property type="protein sequence ID" value="KZP05823.1"/>
    <property type="molecule type" value="Genomic_DNA"/>
</dbReference>
<dbReference type="InterPro" id="IPR009057">
    <property type="entry name" value="Homeodomain-like_sf"/>
</dbReference>
<dbReference type="PROSITE" id="PS51253">
    <property type="entry name" value="HTH_CENPB"/>
    <property type="match status" value="1"/>
</dbReference>
<dbReference type="Pfam" id="PF03184">
    <property type="entry name" value="DDE_1"/>
    <property type="match status" value="1"/>
</dbReference>
<evidence type="ECO:0000256" key="1">
    <source>
        <dbReference type="ARBA" id="ARBA00023125"/>
    </source>
</evidence>
<dbReference type="Gene3D" id="1.10.10.60">
    <property type="entry name" value="Homeodomain-like"/>
    <property type="match status" value="1"/>
</dbReference>
<feature type="region of interest" description="Disordered" evidence="2">
    <location>
        <begin position="71"/>
        <end position="92"/>
    </location>
</feature>
<dbReference type="Pfam" id="PF03221">
    <property type="entry name" value="HTH_Tnp_Tc5"/>
    <property type="match status" value="1"/>
</dbReference>
<keyword evidence="1" id="KW-0238">DNA-binding</keyword>
<dbReference type="InterPro" id="IPR006600">
    <property type="entry name" value="HTH_CenpB_DNA-bd_dom"/>
</dbReference>
<dbReference type="AlphaFoldDB" id="A0A167W8T3"/>
<dbReference type="OrthoDB" id="162969at2759"/>
<evidence type="ECO:0000313" key="4">
    <source>
        <dbReference type="EMBL" id="KZP05823.1"/>
    </source>
</evidence>
<gene>
    <name evidence="4" type="ORF">FIBSPDRAFT_765349</name>
</gene>